<dbReference type="Proteomes" id="UP000619457">
    <property type="component" value="Unassembled WGS sequence"/>
</dbReference>
<dbReference type="InterPro" id="IPR041662">
    <property type="entry name" value="SusD-like_2"/>
</dbReference>
<evidence type="ECO:0000313" key="1">
    <source>
        <dbReference type="EMBL" id="GGZ38750.1"/>
    </source>
</evidence>
<reference evidence="1" key="1">
    <citation type="journal article" date="2014" name="Int. J. Syst. Evol. Microbiol.">
        <title>Complete genome sequence of Corynebacterium casei LMG S-19264T (=DSM 44701T), isolated from a smear-ripened cheese.</title>
        <authorList>
            <consortium name="US DOE Joint Genome Institute (JGI-PGF)"/>
            <person name="Walter F."/>
            <person name="Albersmeier A."/>
            <person name="Kalinowski J."/>
            <person name="Ruckert C."/>
        </authorList>
    </citation>
    <scope>NUCLEOTIDE SEQUENCE</scope>
    <source>
        <strain evidence="1">KCTC 12368</strain>
    </source>
</reference>
<organism evidence="1 2">
    <name type="scientific">Echinicola pacifica</name>
    <dbReference type="NCBI Taxonomy" id="346377"/>
    <lineage>
        <taxon>Bacteria</taxon>
        <taxon>Pseudomonadati</taxon>
        <taxon>Bacteroidota</taxon>
        <taxon>Cytophagia</taxon>
        <taxon>Cytophagales</taxon>
        <taxon>Cyclobacteriaceae</taxon>
        <taxon>Echinicola</taxon>
    </lineage>
</organism>
<reference evidence="1" key="2">
    <citation type="submission" date="2020-09" db="EMBL/GenBank/DDBJ databases">
        <authorList>
            <person name="Sun Q."/>
            <person name="Kim S."/>
        </authorList>
    </citation>
    <scope>NUCLEOTIDE SEQUENCE</scope>
    <source>
        <strain evidence="1">KCTC 12368</strain>
    </source>
</reference>
<dbReference type="EMBL" id="BMWX01000008">
    <property type="protein sequence ID" value="GGZ38750.1"/>
    <property type="molecule type" value="Genomic_DNA"/>
</dbReference>
<dbReference type="InterPro" id="IPR011990">
    <property type="entry name" value="TPR-like_helical_dom_sf"/>
</dbReference>
<dbReference type="Pfam" id="PF12771">
    <property type="entry name" value="SusD-like_2"/>
    <property type="match status" value="1"/>
</dbReference>
<comment type="caution">
    <text evidence="1">The sequence shown here is derived from an EMBL/GenBank/DDBJ whole genome shotgun (WGS) entry which is preliminary data.</text>
</comment>
<sequence length="465" mass="52078">MKKSIIIFSIAILSSACNNFDEDININPNAPSQASGTQLIANAMTSLPGLSSTTSGEFMSQYLSETQYVNASLYPQSSTSFYWLYQGPLMNLEAVLESDDLSGNEGPVANQLAVAKILKSYYMWHTTDRWGDVPYTEALQGADNFTPAYDTQESIYTNLFAVLKEAKDQVVPGTISNDIIYNGDMDKWVKLGNTIRMLMALRLSEVNPTLGQQEFTAAMQDGVLASNDDNLVFKHLQDGNFQNYWYGQIDLQGREWWALSTTLVNKMKPYADPRLPIYGNPNRTDGEYTGLVFGDTEDYDTEKYSLLGSAIHEQDSPVYLVTYAQTLFAMAEAAKIGWVTGGDAEAENYYNLAIENSMNQWGADISTLASFMAQPDIAYNPNTAVEQIATQRWIHLFMHGYEGWAEYRRTGFPDNMVSPGGADVPNRQIYIEAEQFNNTVNYNEAVQRQFGGTESLYGKVWWDVN</sequence>
<dbReference type="Gene3D" id="1.25.40.390">
    <property type="match status" value="1"/>
</dbReference>
<protein>
    <recommendedName>
        <fullName evidence="3">Starch-binding associating with outer membrane</fullName>
    </recommendedName>
</protein>
<gene>
    <name evidence="1" type="ORF">GCM10007049_34900</name>
</gene>
<keyword evidence="2" id="KW-1185">Reference proteome</keyword>
<evidence type="ECO:0000313" key="2">
    <source>
        <dbReference type="Proteomes" id="UP000619457"/>
    </source>
</evidence>
<dbReference type="AlphaFoldDB" id="A0A918Q9C7"/>
<dbReference type="RefSeq" id="WP_018473581.1">
    <property type="nucleotide sequence ID" value="NZ_BMWX01000008.1"/>
</dbReference>
<evidence type="ECO:0008006" key="3">
    <source>
        <dbReference type="Google" id="ProtNLM"/>
    </source>
</evidence>
<proteinExistence type="predicted"/>
<dbReference type="SUPFAM" id="SSF48452">
    <property type="entry name" value="TPR-like"/>
    <property type="match status" value="1"/>
</dbReference>
<dbReference type="PROSITE" id="PS51257">
    <property type="entry name" value="PROKAR_LIPOPROTEIN"/>
    <property type="match status" value="1"/>
</dbReference>
<accession>A0A918Q9C7</accession>
<name>A0A918Q9C7_9BACT</name>